<evidence type="ECO:0000313" key="1">
    <source>
        <dbReference type="EMBL" id="GAA3560239.1"/>
    </source>
</evidence>
<dbReference type="Proteomes" id="UP001500689">
    <property type="component" value="Unassembled WGS sequence"/>
</dbReference>
<organism evidence="1 2">
    <name type="scientific">Amycolatopsis ultiminotia</name>
    <dbReference type="NCBI Taxonomy" id="543629"/>
    <lineage>
        <taxon>Bacteria</taxon>
        <taxon>Bacillati</taxon>
        <taxon>Actinomycetota</taxon>
        <taxon>Actinomycetes</taxon>
        <taxon>Pseudonocardiales</taxon>
        <taxon>Pseudonocardiaceae</taxon>
        <taxon>Amycolatopsis</taxon>
    </lineage>
</organism>
<name>A0ABP6X208_9PSEU</name>
<sequence>MVSGWIGRGERLGWVGLRSVGELAERGWSRAIGAGRCFLYAERAAAAKAEMAAETAAREQEKRWCRGS</sequence>
<dbReference type="EMBL" id="BAAAZN010000011">
    <property type="protein sequence ID" value="GAA3560239.1"/>
    <property type="molecule type" value="Genomic_DNA"/>
</dbReference>
<reference evidence="2" key="1">
    <citation type="journal article" date="2019" name="Int. J. Syst. Evol. Microbiol.">
        <title>The Global Catalogue of Microorganisms (GCM) 10K type strain sequencing project: providing services to taxonomists for standard genome sequencing and annotation.</title>
        <authorList>
            <consortium name="The Broad Institute Genomics Platform"/>
            <consortium name="The Broad Institute Genome Sequencing Center for Infectious Disease"/>
            <person name="Wu L."/>
            <person name="Ma J."/>
        </authorList>
    </citation>
    <scope>NUCLEOTIDE SEQUENCE [LARGE SCALE GENOMIC DNA]</scope>
    <source>
        <strain evidence="2">JCM 16898</strain>
    </source>
</reference>
<protein>
    <submittedName>
        <fullName evidence="1">Uncharacterized protein</fullName>
    </submittedName>
</protein>
<comment type="caution">
    <text evidence="1">The sequence shown here is derived from an EMBL/GenBank/DDBJ whole genome shotgun (WGS) entry which is preliminary data.</text>
</comment>
<keyword evidence="2" id="KW-1185">Reference proteome</keyword>
<evidence type="ECO:0000313" key="2">
    <source>
        <dbReference type="Proteomes" id="UP001500689"/>
    </source>
</evidence>
<gene>
    <name evidence="1" type="ORF">GCM10022222_49940</name>
</gene>
<accession>A0ABP6X208</accession>
<proteinExistence type="predicted"/>